<reference evidence="1 2" key="1">
    <citation type="submission" date="2020-04" db="EMBL/GenBank/DDBJ databases">
        <authorList>
            <person name="Alioto T."/>
            <person name="Alioto T."/>
            <person name="Gomez Garrido J."/>
        </authorList>
    </citation>
    <scope>NUCLEOTIDE SEQUENCE [LARGE SCALE GENOMIC DNA]</scope>
</reference>
<comment type="caution">
    <text evidence="1">The sequence shown here is derived from an EMBL/GenBank/DDBJ whole genome shotgun (WGS) entry which is preliminary data.</text>
</comment>
<sequence>MDDETLVNWSKKRLRQLHIKKESLEQAAVRCITTNIQFYFKQLNNKEKIQDLPGVLRDKILQDLLRRRYLDDKTTFFKDEAFPVLLSPRTCSVKLTNVFSSYLGPDQFVPKEKVAKVLFENILASITSLAPKTRHLTLKNKYFLHSTTIAESLEGKCIGSLIKLQHLQRLHVELYFLKVSEVLKLCQNIASLKFLNVRLAKTEKKDFPSVDDIRSCLANVKEFIFQSKDVYTSHDWLRVLCTRTLPKIEVINFYCDEKAMKTYYQNQNSSSPLKLEFSGASNLRHLCIDLGCPEFEIDSYPDVFPMVNHLTIKGEGPYTSDERALMDSISKFKEIKSLNLINAEDLPQDFLNKIWTTYGPNLRTLIILSPSWQTYKMDVNLIFQSCPKLERLSLYNIKITVDNSRPIEVIKELKYLHLSWWIPFFCSEMLLTKIIAAAPKLEKIVIDGAEPFCMDDVKAMTSLIRNGKVSTHLHKLVIRLGYHITPIHDEFLEEMTLLLNSAFEFLPNLTYFDYVVSQKSPSRVARRKLFRYKYPYVIRDDSLNNMKNDACDIFEK</sequence>
<dbReference type="InterPro" id="IPR032675">
    <property type="entry name" value="LRR_dom_sf"/>
</dbReference>
<dbReference type="Gene3D" id="3.80.10.10">
    <property type="entry name" value="Ribonuclease Inhibitor"/>
    <property type="match status" value="1"/>
</dbReference>
<evidence type="ECO:0000313" key="1">
    <source>
        <dbReference type="EMBL" id="CAB3383786.1"/>
    </source>
</evidence>
<accession>A0A8S1E0K4</accession>
<dbReference type="AlphaFoldDB" id="A0A8S1E0K4"/>
<dbReference type="Proteomes" id="UP000494165">
    <property type="component" value="Unassembled WGS sequence"/>
</dbReference>
<keyword evidence="2" id="KW-1185">Reference proteome</keyword>
<name>A0A8S1E0K4_9INSE</name>
<evidence type="ECO:0000313" key="2">
    <source>
        <dbReference type="Proteomes" id="UP000494165"/>
    </source>
</evidence>
<dbReference type="SUPFAM" id="SSF52047">
    <property type="entry name" value="RNI-like"/>
    <property type="match status" value="1"/>
</dbReference>
<dbReference type="EMBL" id="CADEPI010000324">
    <property type="protein sequence ID" value="CAB3383786.1"/>
    <property type="molecule type" value="Genomic_DNA"/>
</dbReference>
<gene>
    <name evidence="1" type="ORF">CLODIP_2_CD03482</name>
</gene>
<proteinExistence type="predicted"/>
<organism evidence="1 2">
    <name type="scientific">Cloeon dipterum</name>
    <dbReference type="NCBI Taxonomy" id="197152"/>
    <lineage>
        <taxon>Eukaryota</taxon>
        <taxon>Metazoa</taxon>
        <taxon>Ecdysozoa</taxon>
        <taxon>Arthropoda</taxon>
        <taxon>Hexapoda</taxon>
        <taxon>Insecta</taxon>
        <taxon>Pterygota</taxon>
        <taxon>Palaeoptera</taxon>
        <taxon>Ephemeroptera</taxon>
        <taxon>Pisciforma</taxon>
        <taxon>Baetidae</taxon>
        <taxon>Cloeon</taxon>
    </lineage>
</organism>
<protein>
    <submittedName>
        <fullName evidence="1">Uncharacterized protein</fullName>
    </submittedName>
</protein>